<sequence length="517" mass="60547">MKDIATSLPAEIWLLIFDQLFLLDILQLRLVHRVFHGYSQQRIWEDLTLCTLEANHYARCKAILRDPSLGPLVRNLFLTPFNNHRRADARTNLWICDPPIENWSGLFRSLQWKRPLRSLKWFRLSRKGIDVGASVTSHLTNIRRLSLSFSFPEDFHPSPEPYRRILSNLPTTSLQFLDLRFTSATALQIFGEALHHAPPIFENLQTLFIDLRIRWYWETSRNYGERDFQTDIQAISNTGRNSLRSLRICIGKLRVISSLHPLFNGLGVFPNLDHFSFSFLGDYEHNRITEFLRQHHPHLKSLDLQNLIHRALAIVDPDDAQDNRPMPELQTLSFFNRHHGMIPSWPLARLRLRPYANSLTTLVISNWWFHPRSRNSFNEPPVKHGFEFDDVKELLLSLRRPNQGALLRRLKIHLLELSPELFDLMSNYLDNLQILDISYHDLVAQKGDAREGKANFWRKMSARCYSNWGLKAISLNRATSQLYSNYAPNPPVMRLLARRIPSVREIGPLHWSEADWH</sequence>
<protein>
    <submittedName>
        <fullName evidence="1">Uncharacterized protein</fullName>
    </submittedName>
</protein>
<organism evidence="1 2">
    <name type="scientific">Pluteus cervinus</name>
    <dbReference type="NCBI Taxonomy" id="181527"/>
    <lineage>
        <taxon>Eukaryota</taxon>
        <taxon>Fungi</taxon>
        <taxon>Dikarya</taxon>
        <taxon>Basidiomycota</taxon>
        <taxon>Agaricomycotina</taxon>
        <taxon>Agaricomycetes</taxon>
        <taxon>Agaricomycetidae</taxon>
        <taxon>Agaricales</taxon>
        <taxon>Pluteineae</taxon>
        <taxon>Pluteaceae</taxon>
        <taxon>Pluteus</taxon>
    </lineage>
</organism>
<dbReference type="EMBL" id="ML208673">
    <property type="protein sequence ID" value="TFK61297.1"/>
    <property type="molecule type" value="Genomic_DNA"/>
</dbReference>
<dbReference type="Proteomes" id="UP000308600">
    <property type="component" value="Unassembled WGS sequence"/>
</dbReference>
<gene>
    <name evidence="1" type="ORF">BDN72DRAFT_849810</name>
</gene>
<name>A0ACD3A903_9AGAR</name>
<evidence type="ECO:0000313" key="1">
    <source>
        <dbReference type="EMBL" id="TFK61297.1"/>
    </source>
</evidence>
<keyword evidence="2" id="KW-1185">Reference proteome</keyword>
<reference evidence="1 2" key="1">
    <citation type="journal article" date="2019" name="Nat. Ecol. Evol.">
        <title>Megaphylogeny resolves global patterns of mushroom evolution.</title>
        <authorList>
            <person name="Varga T."/>
            <person name="Krizsan K."/>
            <person name="Foldi C."/>
            <person name="Dima B."/>
            <person name="Sanchez-Garcia M."/>
            <person name="Sanchez-Ramirez S."/>
            <person name="Szollosi G.J."/>
            <person name="Szarkandi J.G."/>
            <person name="Papp V."/>
            <person name="Albert L."/>
            <person name="Andreopoulos W."/>
            <person name="Angelini C."/>
            <person name="Antonin V."/>
            <person name="Barry K.W."/>
            <person name="Bougher N.L."/>
            <person name="Buchanan P."/>
            <person name="Buyck B."/>
            <person name="Bense V."/>
            <person name="Catcheside P."/>
            <person name="Chovatia M."/>
            <person name="Cooper J."/>
            <person name="Damon W."/>
            <person name="Desjardin D."/>
            <person name="Finy P."/>
            <person name="Geml J."/>
            <person name="Haridas S."/>
            <person name="Hughes K."/>
            <person name="Justo A."/>
            <person name="Karasinski D."/>
            <person name="Kautmanova I."/>
            <person name="Kiss B."/>
            <person name="Kocsube S."/>
            <person name="Kotiranta H."/>
            <person name="LaButti K.M."/>
            <person name="Lechner B.E."/>
            <person name="Liimatainen K."/>
            <person name="Lipzen A."/>
            <person name="Lukacs Z."/>
            <person name="Mihaltcheva S."/>
            <person name="Morgado L.N."/>
            <person name="Niskanen T."/>
            <person name="Noordeloos M.E."/>
            <person name="Ohm R.A."/>
            <person name="Ortiz-Santana B."/>
            <person name="Ovrebo C."/>
            <person name="Racz N."/>
            <person name="Riley R."/>
            <person name="Savchenko A."/>
            <person name="Shiryaev A."/>
            <person name="Soop K."/>
            <person name="Spirin V."/>
            <person name="Szebenyi C."/>
            <person name="Tomsovsky M."/>
            <person name="Tulloss R.E."/>
            <person name="Uehling J."/>
            <person name="Grigoriev I.V."/>
            <person name="Vagvolgyi C."/>
            <person name="Papp T."/>
            <person name="Martin F.M."/>
            <person name="Miettinen O."/>
            <person name="Hibbett D.S."/>
            <person name="Nagy L.G."/>
        </authorList>
    </citation>
    <scope>NUCLEOTIDE SEQUENCE [LARGE SCALE GENOMIC DNA]</scope>
    <source>
        <strain evidence="1 2">NL-1719</strain>
    </source>
</reference>
<accession>A0ACD3A903</accession>
<proteinExistence type="predicted"/>
<evidence type="ECO:0000313" key="2">
    <source>
        <dbReference type="Proteomes" id="UP000308600"/>
    </source>
</evidence>